<sequence>MEKEYSQQTHSTTSIIKELESRLHQLLSDSEQTAKSKANLEREKIDVESKLDRLSSDYSELRESHKNLDREHQRMIEAHNQEMRTIKNKTDASLEFMKQEHNLSSAKATDTISDLEQSVDQLKRSLKDAEEQRQRQIREMEQVQQQGKIHLENLHDKQVRTMKLEMEHSEQSHQKQVHKLEQSIREKEDEIKSLQEQNKQQTAQSEKSLTDFKGQVEKNQTRMYDEMKQQVCFTKWQI</sequence>
<dbReference type="PANTHER" id="PTHR18871">
    <property type="entry name" value="CENTROSOMAL PROTEIN OF 112 KDA"/>
    <property type="match status" value="1"/>
</dbReference>
<organism evidence="3 4">
    <name type="scientific">Mytilus edulis</name>
    <name type="common">Blue mussel</name>
    <dbReference type="NCBI Taxonomy" id="6550"/>
    <lineage>
        <taxon>Eukaryota</taxon>
        <taxon>Metazoa</taxon>
        <taxon>Spiralia</taxon>
        <taxon>Lophotrochozoa</taxon>
        <taxon>Mollusca</taxon>
        <taxon>Bivalvia</taxon>
        <taxon>Autobranchia</taxon>
        <taxon>Pteriomorphia</taxon>
        <taxon>Mytilida</taxon>
        <taxon>Mytiloidea</taxon>
        <taxon>Mytilidae</taxon>
        <taxon>Mytilinae</taxon>
        <taxon>Mytilus</taxon>
    </lineage>
</organism>
<feature type="coiled-coil region" evidence="1">
    <location>
        <begin position="16"/>
        <end position="78"/>
    </location>
</feature>
<dbReference type="EMBL" id="CAJPWZ010000921">
    <property type="protein sequence ID" value="CAG2203489.1"/>
    <property type="molecule type" value="Genomic_DNA"/>
</dbReference>
<dbReference type="PANTHER" id="PTHR18871:SF2">
    <property type="entry name" value="CENTROSOMAL PROTEIN OF 112 KDA"/>
    <property type="match status" value="1"/>
</dbReference>
<comment type="caution">
    <text evidence="3">The sequence shown here is derived from an EMBL/GenBank/DDBJ whole genome shotgun (WGS) entry which is preliminary data.</text>
</comment>
<feature type="coiled-coil region" evidence="1">
    <location>
        <begin position="105"/>
        <end position="146"/>
    </location>
</feature>
<accession>A0A8S3R411</accession>
<protein>
    <submittedName>
        <fullName evidence="3">Uncharacterized protein</fullName>
    </submittedName>
</protein>
<evidence type="ECO:0000256" key="2">
    <source>
        <dbReference type="SAM" id="MobiDB-lite"/>
    </source>
</evidence>
<name>A0A8S3R411_MYTED</name>
<evidence type="ECO:0000313" key="4">
    <source>
        <dbReference type="Proteomes" id="UP000683360"/>
    </source>
</evidence>
<keyword evidence="1" id="KW-0175">Coiled coil</keyword>
<feature type="region of interest" description="Disordered" evidence="2">
    <location>
        <begin position="187"/>
        <end position="213"/>
    </location>
</feature>
<evidence type="ECO:0000313" key="3">
    <source>
        <dbReference type="EMBL" id="CAG2203489.1"/>
    </source>
</evidence>
<proteinExistence type="predicted"/>
<dbReference type="InterPro" id="IPR055310">
    <property type="entry name" value="CEP112"/>
</dbReference>
<keyword evidence="4" id="KW-1185">Reference proteome</keyword>
<dbReference type="OrthoDB" id="78101at2759"/>
<feature type="compositionally biased region" description="Polar residues" evidence="2">
    <location>
        <begin position="194"/>
        <end position="207"/>
    </location>
</feature>
<dbReference type="Proteomes" id="UP000683360">
    <property type="component" value="Unassembled WGS sequence"/>
</dbReference>
<reference evidence="3" key="1">
    <citation type="submission" date="2021-03" db="EMBL/GenBank/DDBJ databases">
        <authorList>
            <person name="Bekaert M."/>
        </authorList>
    </citation>
    <scope>NUCLEOTIDE SEQUENCE</scope>
</reference>
<gene>
    <name evidence="3" type="ORF">MEDL_18013</name>
</gene>
<dbReference type="AlphaFoldDB" id="A0A8S3R411"/>
<evidence type="ECO:0000256" key="1">
    <source>
        <dbReference type="SAM" id="Coils"/>
    </source>
</evidence>